<evidence type="ECO:0000313" key="4">
    <source>
        <dbReference type="EMBL" id="OJR56154.1"/>
    </source>
</evidence>
<dbReference type="Proteomes" id="UP000460654">
    <property type="component" value="Unassembled WGS sequence"/>
</dbReference>
<dbReference type="OMA" id="NCRKEQI"/>
<evidence type="ECO:0000313" key="3">
    <source>
        <dbReference type="EMBL" id="KPO06691.1"/>
    </source>
</evidence>
<proteinExistence type="predicted"/>
<dbReference type="Proteomes" id="UP000236598">
    <property type="component" value="Unassembled WGS sequence"/>
</dbReference>
<evidence type="ECO:0000313" key="8">
    <source>
        <dbReference type="EMBL" id="TXU36236.1"/>
    </source>
</evidence>
<reference evidence="8 15" key="8">
    <citation type="submission" date="2018-09" db="EMBL/GenBank/DDBJ databases">
        <title>Persistent metagenomic signatures of early life antibiotic treatment in the infant gut microbiota and resistome.</title>
        <authorList>
            <person name="Gasparrini A.J."/>
        </authorList>
    </citation>
    <scope>NUCLEOTIDE SEQUENCE [LARGE SCALE GENOMIC DNA]</scope>
    <source>
        <strain evidence="8 15">T0181B.E-10</strain>
    </source>
</reference>
<protein>
    <submittedName>
        <fullName evidence="4">Uncharacterized protein</fullName>
    </submittedName>
</protein>
<reference evidence="6 13" key="6">
    <citation type="submission" date="2018-04" db="EMBL/GenBank/DDBJ databases">
        <title>Draft Genomic Sequencing Of Potential Extraintestinal Pathogenic Escherichia coli B8S56 Isolated from Retail Chicken Skin.</title>
        <authorList>
            <person name="Xu A."/>
            <person name="Tilman S."/>
            <person name="Wisser-Parker K."/>
            <person name="Scullen O.J."/>
            <person name="Sommers C."/>
        </authorList>
    </citation>
    <scope>NUCLEOTIDE SEQUENCE [LARGE SCALE GENOMIC DNA]</scope>
    <source>
        <strain evidence="6 13">B8S56</strain>
    </source>
</reference>
<dbReference type="Proteomes" id="UP000854059">
    <property type="component" value="Unassembled WGS sequence"/>
</dbReference>
<dbReference type="PATRIC" id="fig|562.10477.peg.262"/>
<dbReference type="EMBL" id="NPIM01000156">
    <property type="protein sequence ID" value="RVE09592.1"/>
    <property type="molecule type" value="Genomic_DNA"/>
</dbReference>
<reference evidence="4 10" key="2">
    <citation type="submission" date="2016-10" db="EMBL/GenBank/DDBJ databases">
        <title>Comprehensive resistome analysis reveals the prevalence of NDM and MCR-1 in Chinese poultry production.</title>
        <authorList>
            <person name="Wang Y."/>
            <person name="Zhang R."/>
            <person name="Li J."/>
            <person name="Wu Z."/>
            <person name="Wenjuan Y."/>
            <person name="Schwarz S."/>
            <person name="Tyrrell J."/>
            <person name="Zheng Y."/>
            <person name="Wang S."/>
            <person name="Shen Z."/>
            <person name="Liu Z."/>
            <person name="Lei L."/>
            <person name="Li M."/>
            <person name="Zhang Q."/>
            <person name="Wu C."/>
            <person name="Zhang Q."/>
            <person name="Wu Y."/>
            <person name="Walsh T."/>
            <person name="Shen J."/>
        </authorList>
    </citation>
    <scope>NUCLEOTIDE SEQUENCE [LARGE SCALE GENOMIC DNA]</scope>
    <source>
        <strain evidence="4 10">570</strain>
    </source>
</reference>
<reference evidence="5 11" key="5">
    <citation type="submission" date="2018-01" db="EMBL/GenBank/DDBJ databases">
        <title>Draft Genomic Sequencing Of Potential Extraintestinal Pathogenic Escherichia coli B8S18 Isolated From Retail Chicken Skin.</title>
        <authorList>
            <person name="Xu A."/>
            <person name="Tilman S."/>
            <person name="Wisser-Parker K."/>
            <person name="Sheen S."/>
            <person name="Sommers C."/>
        </authorList>
    </citation>
    <scope>NUCLEOTIDE SEQUENCE [LARGE SCALE GENOMIC DNA]</scope>
    <source>
        <strain evidence="5 11">B8S18Com</strain>
    </source>
</reference>
<dbReference type="EMBL" id="CP026399">
    <property type="protein sequence ID" value="AUY00736.1"/>
    <property type="molecule type" value="Genomic_DNA"/>
</dbReference>
<dbReference type="Proteomes" id="UP000288459">
    <property type="component" value="Unassembled WGS sequence"/>
</dbReference>
<evidence type="ECO:0000313" key="5">
    <source>
        <dbReference type="EMBL" id="PNY66984.1"/>
    </source>
</evidence>
<name>A0A094VNS7_ECOLX</name>
<dbReference type="EMBL" id="LDYI01000145">
    <property type="protein sequence ID" value="KPO06691.1"/>
    <property type="molecule type" value="Genomic_DNA"/>
</dbReference>
<accession>A0A094VNS7</accession>
<reference evidence="7 14" key="3">
    <citation type="submission" date="2017-08" db="EMBL/GenBank/DDBJ databases">
        <title>Sequencing of Escherichia coli CCPM 6219.</title>
        <authorList>
            <person name="Liu S.-L."/>
            <person name="Zhou Y.-J."/>
            <person name="Zhao M.-F."/>
        </authorList>
    </citation>
    <scope>NUCLEOTIDE SEQUENCE [LARGE SCALE GENOMIC DNA]</scope>
    <source>
        <strain evidence="7 14">CCPM 6219</strain>
    </source>
</reference>
<dbReference type="AlphaFoldDB" id="A0A094VNS7"/>
<dbReference type="Proteomes" id="UP000050556">
    <property type="component" value="Unassembled WGS sequence"/>
</dbReference>
<evidence type="ECO:0000313" key="15">
    <source>
        <dbReference type="Proteomes" id="UP000460654"/>
    </source>
</evidence>
<evidence type="ECO:0000313" key="1">
    <source>
        <dbReference type="EMBL" id="AUY00736.1"/>
    </source>
</evidence>
<evidence type="ECO:0000313" key="2">
    <source>
        <dbReference type="EMBL" id="EGE1988297.1"/>
    </source>
</evidence>
<evidence type="ECO:0000313" key="14">
    <source>
        <dbReference type="Proteomes" id="UP000288459"/>
    </source>
</evidence>
<sequence>MKTAFHFYGFVYTDGLCGNCRREQICATLGSVLKSKKIYLLERFTVFFIRLNMQR</sequence>
<evidence type="ECO:0000313" key="9">
    <source>
        <dbReference type="Proteomes" id="UP000050556"/>
    </source>
</evidence>
<evidence type="ECO:0000313" key="10">
    <source>
        <dbReference type="Proteomes" id="UP000184277"/>
    </source>
</evidence>
<organism evidence="4 10">
    <name type="scientific">Escherichia coli</name>
    <dbReference type="NCBI Taxonomy" id="562"/>
    <lineage>
        <taxon>Bacteria</taxon>
        <taxon>Pseudomonadati</taxon>
        <taxon>Pseudomonadota</taxon>
        <taxon>Gammaproteobacteria</taxon>
        <taxon>Enterobacterales</taxon>
        <taxon>Enterobacteriaceae</taxon>
        <taxon>Escherichia</taxon>
    </lineage>
</organism>
<dbReference type="Proteomes" id="UP000184277">
    <property type="component" value="Unassembled WGS sequence"/>
</dbReference>
<reference evidence="3 9" key="1">
    <citation type="journal article" date="2015" name="Front. Microbiol.">
        <title>Genetic determinants of heat resistance in Escherichia coli.</title>
        <authorList>
            <person name="Mercer R.G."/>
            <person name="Zheng J."/>
            <person name="Garcia-Hernandez R."/>
            <person name="Ruan L."/>
            <person name="Ganzle M.G."/>
            <person name="McMullen L.M."/>
        </authorList>
    </citation>
    <scope>NUCLEOTIDE SEQUENCE [LARGE SCALE GENOMIC DNA]</scope>
    <source>
        <strain evidence="3 9">AW1.3</strain>
    </source>
</reference>
<evidence type="ECO:0000313" key="13">
    <source>
        <dbReference type="Proteomes" id="UP000245761"/>
    </source>
</evidence>
<evidence type="ECO:0000313" key="7">
    <source>
        <dbReference type="EMBL" id="RVE09592.1"/>
    </source>
</evidence>
<dbReference type="EMBL" id="MOKI01000008">
    <property type="protein sequence ID" value="OJR56154.1"/>
    <property type="molecule type" value="Genomic_DNA"/>
</dbReference>
<dbReference type="Proteomes" id="UP000245761">
    <property type="component" value="Unassembled WGS sequence"/>
</dbReference>
<dbReference type="EMBL" id="QYOH01000007">
    <property type="protein sequence ID" value="TXU36236.1"/>
    <property type="molecule type" value="Genomic_DNA"/>
</dbReference>
<reference evidence="1 12" key="4">
    <citation type="journal article" date="2018" name="MBio">
        <title>Genomic Analysis of Hospital Plumbing Reveals Diverse Reservoir of Bacterial Plasmids Conferring Carbapenem Resistance.</title>
        <authorList>
            <consortium name="NISC Comparative Sequencing Program"/>
            <person name="Weingarten R.A."/>
            <person name="Johnson R.C."/>
            <person name="Conlan S."/>
            <person name="Ramsburg A.M."/>
            <person name="Dekker J.P."/>
            <person name="Lau A.F."/>
            <person name="Khil P."/>
            <person name="Odom R.T."/>
            <person name="Deming C."/>
            <person name="Park M."/>
            <person name="Thomas P.J."/>
            <person name="Henderson D.K."/>
            <person name="Palmore T.N."/>
            <person name="Segre J.A."/>
            <person name="Frank K.M."/>
        </authorList>
    </citation>
    <scope>NUCLEOTIDE SEQUENCE [LARGE SCALE GENOMIC DNA]</scope>
    <source>
        <strain evidence="1 12">ECONIH4</strain>
    </source>
</reference>
<dbReference type="Proteomes" id="UP000239554">
    <property type="component" value="Chromosome"/>
</dbReference>
<evidence type="ECO:0000313" key="11">
    <source>
        <dbReference type="Proteomes" id="UP000236598"/>
    </source>
</evidence>
<gene>
    <name evidence="3" type="ORF">ACU57_22030</name>
    <name evidence="4" type="ORF">BK383_06010</name>
    <name evidence="5" type="ORF">C2M16_14780</name>
    <name evidence="1" type="ORF">C3F40_02215</name>
    <name evidence="7" type="ORF">CIG67_20450</name>
    <name evidence="8" type="ORF">D4N09_09365</name>
    <name evidence="6" type="ORF">DD762_07605</name>
    <name evidence="2" type="ORF">DL968_11730</name>
</gene>
<evidence type="ECO:0000313" key="6">
    <source>
        <dbReference type="EMBL" id="PWH62609.1"/>
    </source>
</evidence>
<dbReference type="EMBL" id="QEMT01000008">
    <property type="protein sequence ID" value="PWH62609.1"/>
    <property type="molecule type" value="Genomic_DNA"/>
</dbReference>
<dbReference type="EMBL" id="PPHQ01000011">
    <property type="protein sequence ID" value="PNY66984.1"/>
    <property type="molecule type" value="Genomic_DNA"/>
</dbReference>
<dbReference type="EMBL" id="AAVTXU010000039">
    <property type="protein sequence ID" value="EGE1988297.1"/>
    <property type="molecule type" value="Genomic_DNA"/>
</dbReference>
<evidence type="ECO:0000313" key="12">
    <source>
        <dbReference type="Proteomes" id="UP000239554"/>
    </source>
</evidence>
<reference evidence="2" key="7">
    <citation type="submission" date="2018-05" db="EMBL/GenBank/DDBJ databases">
        <authorList>
            <person name="Ashton P.M."/>
            <person name="Dallman T."/>
            <person name="Nair S."/>
            <person name="De Pinna E."/>
            <person name="Peters T."/>
            <person name="Grant K."/>
        </authorList>
    </citation>
    <scope>NUCLEOTIDE SEQUENCE</scope>
    <source>
        <strain evidence="2">412057</strain>
    </source>
</reference>